<gene>
    <name evidence="2" type="ORF">FYC62_00705</name>
</gene>
<protein>
    <submittedName>
        <fullName evidence="2">Uncharacterized protein</fullName>
    </submittedName>
</protein>
<evidence type="ECO:0000313" key="2">
    <source>
        <dbReference type="EMBL" id="QEK50349.1"/>
    </source>
</evidence>
<keyword evidence="3" id="KW-1185">Reference proteome</keyword>
<dbReference type="AlphaFoldDB" id="A0A5C0VE60"/>
<name>A0A5C0VE60_9SPHI</name>
<accession>A0A5C0VE60</accession>
<dbReference type="EMBL" id="CP043329">
    <property type="protein sequence ID" value="QEK50349.1"/>
    <property type="molecule type" value="Genomic_DNA"/>
</dbReference>
<proteinExistence type="predicted"/>
<sequence>MGKKKFHISRGEVLHKVAKTSRLSIKEIAEKAGYKYPTFYLHIKKADLPYETLARYGQVLGHDFSDEFPDMMDYIFKDSHVAYGVKKLTYEELEAEKERWLNKYHQLNEKYQLLSEKYHELLEEKLGLKGK</sequence>
<dbReference type="RefSeq" id="WP_149073555.1">
    <property type="nucleotide sequence ID" value="NZ_CP043329.1"/>
</dbReference>
<dbReference type="Proteomes" id="UP000323653">
    <property type="component" value="Chromosome"/>
</dbReference>
<keyword evidence="1" id="KW-0175">Coiled coil</keyword>
<dbReference type="KEGG" id="pej:FYC62_00705"/>
<reference evidence="2 3" key="1">
    <citation type="submission" date="2019-08" db="EMBL/GenBank/DDBJ databases">
        <title>Pedobacter sp. nov., isolated from Han river, South Korea.</title>
        <authorList>
            <person name="Lee D.-H."/>
            <person name="Kim Y.-S."/>
            <person name="Hwang E.-M."/>
            <person name="Le Tran T.C."/>
            <person name="Cha C.-J."/>
        </authorList>
    </citation>
    <scope>NUCLEOTIDE SEQUENCE [LARGE SCALE GENOMIC DNA]</scope>
    <source>
        <strain evidence="2 3">CJ43</strain>
    </source>
</reference>
<evidence type="ECO:0000313" key="3">
    <source>
        <dbReference type="Proteomes" id="UP000323653"/>
    </source>
</evidence>
<feature type="coiled-coil region" evidence="1">
    <location>
        <begin position="90"/>
        <end position="124"/>
    </location>
</feature>
<evidence type="ECO:0000256" key="1">
    <source>
        <dbReference type="SAM" id="Coils"/>
    </source>
</evidence>
<organism evidence="2 3">
    <name type="scientific">Pedobacter aquae</name>
    <dbReference type="NCBI Taxonomy" id="2605747"/>
    <lineage>
        <taxon>Bacteria</taxon>
        <taxon>Pseudomonadati</taxon>
        <taxon>Bacteroidota</taxon>
        <taxon>Sphingobacteriia</taxon>
        <taxon>Sphingobacteriales</taxon>
        <taxon>Sphingobacteriaceae</taxon>
        <taxon>Pedobacter</taxon>
    </lineage>
</organism>